<dbReference type="Gene3D" id="3.10.110.10">
    <property type="entry name" value="Ubiquitin Conjugating Enzyme"/>
    <property type="match status" value="1"/>
</dbReference>
<evidence type="ECO:0000256" key="4">
    <source>
        <dbReference type="RuleBase" id="RU362109"/>
    </source>
</evidence>
<keyword evidence="7" id="KW-1185">Reference proteome</keyword>
<evidence type="ECO:0000256" key="2">
    <source>
        <dbReference type="ARBA" id="ARBA00022786"/>
    </source>
</evidence>
<sequence>MQNMAAQLILKQFLSIQSDPNSGINASFIDNDVYKWRVTFFGPPQSPYAGGVFPAIIEFPPDYPNNPPQMKFLTPMYHPNIADNGDVCISLFNNTNPIQNIPSNQQQLQNFVPYEFTAQSFFIAVQAMLSDPDFDSPVNMDVAYTYHSNPREFMRKVKRSLIYVTDQSDC</sequence>
<dbReference type="SUPFAM" id="SSF54495">
    <property type="entry name" value="UBC-like"/>
    <property type="match status" value="1"/>
</dbReference>
<dbReference type="PANTHER" id="PTHR24067">
    <property type="entry name" value="UBIQUITIN-CONJUGATING ENZYME E2"/>
    <property type="match status" value="1"/>
</dbReference>
<proteinExistence type="inferred from homology"/>
<dbReference type="PROSITE" id="PS00183">
    <property type="entry name" value="UBC_1"/>
    <property type="match status" value="1"/>
</dbReference>
<dbReference type="InterPro" id="IPR000608">
    <property type="entry name" value="UBC"/>
</dbReference>
<feature type="domain" description="UBC core" evidence="5">
    <location>
        <begin position="4"/>
        <end position="166"/>
    </location>
</feature>
<dbReference type="InterPro" id="IPR050113">
    <property type="entry name" value="Ub_conjugating_enzyme"/>
</dbReference>
<evidence type="ECO:0000256" key="3">
    <source>
        <dbReference type="PROSITE-ProRule" id="PRU10133"/>
    </source>
</evidence>
<keyword evidence="4" id="KW-0067">ATP-binding</keyword>
<keyword evidence="2 4" id="KW-0833">Ubl conjugation pathway</keyword>
<evidence type="ECO:0000259" key="5">
    <source>
        <dbReference type="PROSITE" id="PS50127"/>
    </source>
</evidence>
<evidence type="ECO:0000313" key="6">
    <source>
        <dbReference type="EMBL" id="KAK8890218.1"/>
    </source>
</evidence>
<comment type="similarity">
    <text evidence="4">Belongs to the ubiquitin-conjugating enzyme family.</text>
</comment>
<dbReference type="Pfam" id="PF00179">
    <property type="entry name" value="UQ_con"/>
    <property type="match status" value="1"/>
</dbReference>
<protein>
    <submittedName>
        <fullName evidence="6">Ubiquitin-conjugating enzyme E2 G1</fullName>
    </submittedName>
</protein>
<dbReference type="EMBL" id="JAPFFF010000005">
    <property type="protein sequence ID" value="KAK8890218.1"/>
    <property type="molecule type" value="Genomic_DNA"/>
</dbReference>
<feature type="active site" description="Glycyl thioester intermediate" evidence="3">
    <location>
        <position position="88"/>
    </location>
</feature>
<evidence type="ECO:0000256" key="1">
    <source>
        <dbReference type="ARBA" id="ARBA00022679"/>
    </source>
</evidence>
<dbReference type="InterPro" id="IPR023313">
    <property type="entry name" value="UBQ-conjugating_AS"/>
</dbReference>
<name>A0ABR2KGX4_9EUKA</name>
<gene>
    <name evidence="6" type="ORF">M9Y10_034989</name>
</gene>
<keyword evidence="1" id="KW-0808">Transferase</keyword>
<dbReference type="SMART" id="SM00212">
    <property type="entry name" value="UBCc"/>
    <property type="match status" value="1"/>
</dbReference>
<organism evidence="6 7">
    <name type="scientific">Tritrichomonas musculus</name>
    <dbReference type="NCBI Taxonomy" id="1915356"/>
    <lineage>
        <taxon>Eukaryota</taxon>
        <taxon>Metamonada</taxon>
        <taxon>Parabasalia</taxon>
        <taxon>Tritrichomonadida</taxon>
        <taxon>Tritrichomonadidae</taxon>
        <taxon>Tritrichomonas</taxon>
    </lineage>
</organism>
<evidence type="ECO:0000313" key="7">
    <source>
        <dbReference type="Proteomes" id="UP001470230"/>
    </source>
</evidence>
<accession>A0ABR2KGX4</accession>
<reference evidence="6 7" key="1">
    <citation type="submission" date="2024-04" db="EMBL/GenBank/DDBJ databases">
        <title>Tritrichomonas musculus Genome.</title>
        <authorList>
            <person name="Alves-Ferreira E."/>
            <person name="Grigg M."/>
            <person name="Lorenzi H."/>
            <person name="Galac M."/>
        </authorList>
    </citation>
    <scope>NUCLEOTIDE SEQUENCE [LARGE SCALE GENOMIC DNA]</scope>
    <source>
        <strain evidence="6 7">EAF2021</strain>
    </source>
</reference>
<dbReference type="InterPro" id="IPR016135">
    <property type="entry name" value="UBQ-conjugating_enzyme/RWD"/>
</dbReference>
<comment type="caution">
    <text evidence="6">The sequence shown here is derived from an EMBL/GenBank/DDBJ whole genome shotgun (WGS) entry which is preliminary data.</text>
</comment>
<keyword evidence="4" id="KW-0547">Nucleotide-binding</keyword>
<dbReference type="Proteomes" id="UP001470230">
    <property type="component" value="Unassembled WGS sequence"/>
</dbReference>
<dbReference type="PROSITE" id="PS50127">
    <property type="entry name" value="UBC_2"/>
    <property type="match status" value="1"/>
</dbReference>